<dbReference type="AlphaFoldDB" id="A0A401ZMP9"/>
<gene>
    <name evidence="2" type="ORF">KDAU_54510</name>
</gene>
<accession>A0A401ZMP9</accession>
<evidence type="ECO:0000313" key="3">
    <source>
        <dbReference type="Proteomes" id="UP000287224"/>
    </source>
</evidence>
<sequence length="226" mass="25906">MTVPFNLSLDKTGFPVIEVPGLPFKMLWLPVTKIQFEYFLVDTGAYDNDWYQDKLRHYNPRISAGNLGVTNYWQAFMTGLLPFEARRYAEWAGHGSDLPTAQEWKNALNTLGRWPADPAFVDAVLHLSGLNERARVLIQAIEHVLLAEKDQLSGGHFLCDQMAMRLGVLELLYEDSQRLSYCCWGQPNRRFAGGLNNPLRDTAPTRFNDRNGIRMKTVGFRLILWQ</sequence>
<organism evidence="2 3">
    <name type="scientific">Dictyobacter aurantiacus</name>
    <dbReference type="NCBI Taxonomy" id="1936993"/>
    <lineage>
        <taxon>Bacteria</taxon>
        <taxon>Bacillati</taxon>
        <taxon>Chloroflexota</taxon>
        <taxon>Ktedonobacteria</taxon>
        <taxon>Ktedonobacterales</taxon>
        <taxon>Dictyobacteraceae</taxon>
        <taxon>Dictyobacter</taxon>
    </lineage>
</organism>
<evidence type="ECO:0000259" key="1">
    <source>
        <dbReference type="Pfam" id="PF03781"/>
    </source>
</evidence>
<dbReference type="RefSeq" id="WP_160146152.1">
    <property type="nucleotide sequence ID" value="NZ_BIFQ01000002.1"/>
</dbReference>
<protein>
    <recommendedName>
        <fullName evidence="1">Sulfatase-modifying factor enzyme-like domain-containing protein</fullName>
    </recommendedName>
</protein>
<reference evidence="3" key="1">
    <citation type="submission" date="2018-12" db="EMBL/GenBank/DDBJ databases">
        <title>Tengunoibacter tsumagoiensis gen. nov., sp. nov., Dictyobacter kobayashii sp. nov., D. alpinus sp. nov., and D. joshuensis sp. nov. and description of Dictyobacteraceae fam. nov. within the order Ktedonobacterales isolated from Tengu-no-mugimeshi.</title>
        <authorList>
            <person name="Wang C.M."/>
            <person name="Zheng Y."/>
            <person name="Sakai Y."/>
            <person name="Toyoda A."/>
            <person name="Minakuchi Y."/>
            <person name="Abe K."/>
            <person name="Yokota A."/>
            <person name="Yabe S."/>
        </authorList>
    </citation>
    <scope>NUCLEOTIDE SEQUENCE [LARGE SCALE GENOMIC DNA]</scope>
    <source>
        <strain evidence="3">S-27</strain>
    </source>
</reference>
<keyword evidence="3" id="KW-1185">Reference proteome</keyword>
<feature type="domain" description="Sulfatase-modifying factor enzyme-like" evidence="1">
    <location>
        <begin position="23"/>
        <end position="108"/>
    </location>
</feature>
<proteinExistence type="predicted"/>
<dbReference type="OrthoDB" id="1590944at2"/>
<dbReference type="EMBL" id="BIFQ01000002">
    <property type="protein sequence ID" value="GCE08122.1"/>
    <property type="molecule type" value="Genomic_DNA"/>
</dbReference>
<dbReference type="Pfam" id="PF03781">
    <property type="entry name" value="FGE-sulfatase"/>
    <property type="match status" value="1"/>
</dbReference>
<dbReference type="Proteomes" id="UP000287224">
    <property type="component" value="Unassembled WGS sequence"/>
</dbReference>
<dbReference type="Gene3D" id="3.90.1580.10">
    <property type="entry name" value="paralog of FGE (formylglycine-generating enzyme)"/>
    <property type="match status" value="1"/>
</dbReference>
<name>A0A401ZMP9_9CHLR</name>
<dbReference type="InterPro" id="IPR016187">
    <property type="entry name" value="CTDL_fold"/>
</dbReference>
<dbReference type="InterPro" id="IPR005532">
    <property type="entry name" value="SUMF_dom"/>
</dbReference>
<comment type="caution">
    <text evidence="2">The sequence shown here is derived from an EMBL/GenBank/DDBJ whole genome shotgun (WGS) entry which is preliminary data.</text>
</comment>
<dbReference type="SUPFAM" id="SSF56436">
    <property type="entry name" value="C-type lectin-like"/>
    <property type="match status" value="1"/>
</dbReference>
<dbReference type="InterPro" id="IPR042095">
    <property type="entry name" value="SUMF_sf"/>
</dbReference>
<evidence type="ECO:0000313" key="2">
    <source>
        <dbReference type="EMBL" id="GCE08122.1"/>
    </source>
</evidence>